<dbReference type="Proteomes" id="UP000191554">
    <property type="component" value="Unassembled WGS sequence"/>
</dbReference>
<sequence>MISRENCALRSSQPASEDQVCMKLQVVEDAKTDMEYNCPCCRDK</sequence>
<dbReference type="EMBL" id="MZGX01000013">
    <property type="protein sequence ID" value="OPX43899.1"/>
    <property type="molecule type" value="Genomic_DNA"/>
</dbReference>
<dbReference type="RefSeq" id="WP_278247536.1">
    <property type="nucleotide sequence ID" value="NZ_MZGX01000013.1"/>
</dbReference>
<evidence type="ECO:0000313" key="1">
    <source>
        <dbReference type="EMBL" id="OPX43899.1"/>
    </source>
</evidence>
<organism evidence="1 2">
    <name type="scientific">Ruminiclostridium hungatei</name>
    <name type="common">Clostridium hungatei</name>
    <dbReference type="NCBI Taxonomy" id="48256"/>
    <lineage>
        <taxon>Bacteria</taxon>
        <taxon>Bacillati</taxon>
        <taxon>Bacillota</taxon>
        <taxon>Clostridia</taxon>
        <taxon>Eubacteriales</taxon>
        <taxon>Oscillospiraceae</taxon>
        <taxon>Ruminiclostridium</taxon>
    </lineage>
</organism>
<gene>
    <name evidence="1" type="ORF">CLHUN_21420</name>
</gene>
<reference evidence="1 2" key="1">
    <citation type="submission" date="2017-03" db="EMBL/GenBank/DDBJ databases">
        <title>Genome sequence of Clostridium hungatei DSM 14427.</title>
        <authorList>
            <person name="Poehlein A."/>
            <person name="Daniel R."/>
        </authorList>
    </citation>
    <scope>NUCLEOTIDE SEQUENCE [LARGE SCALE GENOMIC DNA]</scope>
    <source>
        <strain evidence="1 2">DSM 14427</strain>
    </source>
</reference>
<dbReference type="STRING" id="48256.CLHUN_21420"/>
<name>A0A1V4SJ30_RUMHU</name>
<comment type="caution">
    <text evidence="1">The sequence shown here is derived from an EMBL/GenBank/DDBJ whole genome shotgun (WGS) entry which is preliminary data.</text>
</comment>
<keyword evidence="2" id="KW-1185">Reference proteome</keyword>
<accession>A0A1V4SJ30</accession>
<protein>
    <submittedName>
        <fullName evidence="1">Uncharacterized protein</fullName>
    </submittedName>
</protein>
<proteinExistence type="predicted"/>
<evidence type="ECO:0000313" key="2">
    <source>
        <dbReference type="Proteomes" id="UP000191554"/>
    </source>
</evidence>
<dbReference type="AlphaFoldDB" id="A0A1V4SJ30"/>